<comment type="caution">
    <text evidence="1">The sequence shown here is derived from an EMBL/GenBank/DDBJ whole genome shotgun (WGS) entry which is preliminary data.</text>
</comment>
<protein>
    <submittedName>
        <fullName evidence="1">Uncharacterized protein</fullName>
    </submittedName>
</protein>
<dbReference type="EMBL" id="LAZR01000917">
    <property type="protein sequence ID" value="KKN54709.1"/>
    <property type="molecule type" value="Genomic_DNA"/>
</dbReference>
<accession>A0A0F9RIU6</accession>
<sequence length="720" mass="77480">MPERTLQLQFPLGGVDKRLAFQTQRPFTTPHAVNVRPEGTLENRLRGGSRPGIVKSFSTRDSDNKVNLLTVMRSLNSEGRVTFTEPFSDALSSTHWEATLDALNIFPGGLVTVGDGVGLFASGSPNTGALLKITSGAGGEVLSDVAPYSVEALIDFSEIISGIQHDLDIIFSFYIRLADVTPSATPGLRCDLWYQMHYGISSPSPRYSLFVKFYNDGALVKAPSFTSTTTQITSGRFVVSVDGDTISAAWIRTLGSGGVDFQHEVIMNTVSTGKRVAFGATLFAPTEGSGALTVDNFVLRYISTGGGVPPEAVMQATNGILRRESTDGTLATVTQANITLASDRALLAVDYLGKLYIADYGNRFSTDGSEEARQIDGVIASSNSGERLVSDTITDWTDMGIEASGDWLEIISATGNAADVTLAVGVHRLATQSNAGYLELATGIGNAGNLIAITYRVTRGPKVYDSSTDAMTIWVPDDGSIPLGCSIIEIFRERMVLSGDPENHGALFMGRYRNPLDFNYGASATDRGRALPGNLPTSELGGLTSPVSAIAAITEDYLMVSAESELYLLRGDPAMGGIGGDISNQIGIGSRTAWCRIPDGSLIFLSRDGLYSFHPSQPFPQNISREKLPDELIDVVQNTDITVTLEYDVRFRGILIFIAPSTVGPTTHYWFDWTTKSFWPEPLGSSDYEPFAIAYDAKANRVLLGCRDGYIRHFDAGSGR</sequence>
<proteinExistence type="predicted"/>
<dbReference type="AlphaFoldDB" id="A0A0F9RIU6"/>
<reference evidence="1" key="1">
    <citation type="journal article" date="2015" name="Nature">
        <title>Complex archaea that bridge the gap between prokaryotes and eukaryotes.</title>
        <authorList>
            <person name="Spang A."/>
            <person name="Saw J.H."/>
            <person name="Jorgensen S.L."/>
            <person name="Zaremba-Niedzwiedzka K."/>
            <person name="Martijn J."/>
            <person name="Lind A.E."/>
            <person name="van Eijk R."/>
            <person name="Schleper C."/>
            <person name="Guy L."/>
            <person name="Ettema T.J."/>
        </authorList>
    </citation>
    <scope>NUCLEOTIDE SEQUENCE</scope>
</reference>
<gene>
    <name evidence="1" type="ORF">LCGC14_0589780</name>
</gene>
<organism evidence="1">
    <name type="scientific">marine sediment metagenome</name>
    <dbReference type="NCBI Taxonomy" id="412755"/>
    <lineage>
        <taxon>unclassified sequences</taxon>
        <taxon>metagenomes</taxon>
        <taxon>ecological metagenomes</taxon>
    </lineage>
</organism>
<evidence type="ECO:0000313" key="1">
    <source>
        <dbReference type="EMBL" id="KKN54709.1"/>
    </source>
</evidence>
<name>A0A0F9RIU6_9ZZZZ</name>